<name>A0A2V1GWR5_9GAMM</name>
<organism evidence="4 5">
    <name type="scientific">Pelagibaculum spongiae</name>
    <dbReference type="NCBI Taxonomy" id="2080658"/>
    <lineage>
        <taxon>Bacteria</taxon>
        <taxon>Pseudomonadati</taxon>
        <taxon>Pseudomonadota</taxon>
        <taxon>Gammaproteobacteria</taxon>
        <taxon>Oceanospirillales</taxon>
        <taxon>Pelagibaculum</taxon>
    </lineage>
</organism>
<dbReference type="AlphaFoldDB" id="A0A2V1GWR5"/>
<dbReference type="InterPro" id="IPR013549">
    <property type="entry name" value="DUF1731"/>
</dbReference>
<evidence type="ECO:0000259" key="3">
    <source>
        <dbReference type="Pfam" id="PF08338"/>
    </source>
</evidence>
<dbReference type="NCBIfam" id="TIGR01777">
    <property type="entry name" value="yfcH"/>
    <property type="match status" value="1"/>
</dbReference>
<gene>
    <name evidence="4" type="ORF">DC094_19210</name>
</gene>
<comment type="similarity">
    <text evidence="1">Belongs to the NAD(P)-dependent epimerase/dehydratase family. SDR39U1 subfamily.</text>
</comment>
<dbReference type="OrthoDB" id="9801773at2"/>
<dbReference type="SUPFAM" id="SSF51735">
    <property type="entry name" value="NAD(P)-binding Rossmann-fold domains"/>
    <property type="match status" value="1"/>
</dbReference>
<feature type="domain" description="NAD-dependent epimerase/dehydratase" evidence="2">
    <location>
        <begin position="3"/>
        <end position="215"/>
    </location>
</feature>
<evidence type="ECO:0000259" key="2">
    <source>
        <dbReference type="Pfam" id="PF01370"/>
    </source>
</evidence>
<evidence type="ECO:0000313" key="5">
    <source>
        <dbReference type="Proteomes" id="UP000244906"/>
    </source>
</evidence>
<dbReference type="Pfam" id="PF08338">
    <property type="entry name" value="DUF1731"/>
    <property type="match status" value="1"/>
</dbReference>
<dbReference type="Gene3D" id="3.40.50.720">
    <property type="entry name" value="NAD(P)-binding Rossmann-like Domain"/>
    <property type="match status" value="1"/>
</dbReference>
<proteinExistence type="inferred from homology"/>
<dbReference type="Proteomes" id="UP000244906">
    <property type="component" value="Unassembled WGS sequence"/>
</dbReference>
<sequence length="297" mass="32883">MNILISGGTGFIGKALCHRLTTQGHQLWVLSRQPEKVTQLCGSSVIGINIDAPIPDNINFQAVVNLAGEGIADKRWSSSRKQQLIDSRIQTTQKLVDWVKQASYKPTVFISGSAIGWYGDQGSQQLDEQSKPRNEFTHRLCQQWEDTAKPLEDLGVRLCLLRTGLVIGKDGGFLKRMLLPFKMGAGGRMGDGAQWMSWIHMEDMLGLILFLIDHPTISGPINATAPTSVMNSQFTRVLAKKLNRPAIAHLPSWFLKGAFGEMATLLISGQRVLPQKAQSAGYHFVYEELDKALQDIL</sequence>
<dbReference type="EMBL" id="QDDL01000011">
    <property type="protein sequence ID" value="PVZ64990.1"/>
    <property type="molecule type" value="Genomic_DNA"/>
</dbReference>
<evidence type="ECO:0000256" key="1">
    <source>
        <dbReference type="ARBA" id="ARBA00009353"/>
    </source>
</evidence>
<dbReference type="Pfam" id="PF01370">
    <property type="entry name" value="Epimerase"/>
    <property type="match status" value="1"/>
</dbReference>
<comment type="caution">
    <text evidence="4">The sequence shown here is derived from an EMBL/GenBank/DDBJ whole genome shotgun (WGS) entry which is preliminary data.</text>
</comment>
<protein>
    <submittedName>
        <fullName evidence="4">TIGR01777 family protein</fullName>
    </submittedName>
</protein>
<dbReference type="InterPro" id="IPR001509">
    <property type="entry name" value="Epimerase_deHydtase"/>
</dbReference>
<reference evidence="4 5" key="1">
    <citation type="submission" date="2018-04" db="EMBL/GenBank/DDBJ databases">
        <title>Thalassorhabdus spongiae gen. nov., sp. nov., isolated from a marine sponge in South-West Iceland.</title>
        <authorList>
            <person name="Knobloch S."/>
            <person name="Daussin A."/>
            <person name="Johannsson R."/>
            <person name="Marteinsson V.T."/>
        </authorList>
    </citation>
    <scope>NUCLEOTIDE SEQUENCE [LARGE SCALE GENOMIC DNA]</scope>
    <source>
        <strain evidence="4 5">Hp12</strain>
    </source>
</reference>
<dbReference type="InterPro" id="IPR010099">
    <property type="entry name" value="SDR39U1"/>
</dbReference>
<keyword evidence="5" id="KW-1185">Reference proteome</keyword>
<feature type="domain" description="DUF1731" evidence="3">
    <location>
        <begin position="250"/>
        <end position="296"/>
    </location>
</feature>
<dbReference type="PANTHER" id="PTHR11092:SF0">
    <property type="entry name" value="EPIMERASE FAMILY PROTEIN SDR39U1"/>
    <property type="match status" value="1"/>
</dbReference>
<dbReference type="InterPro" id="IPR036291">
    <property type="entry name" value="NAD(P)-bd_dom_sf"/>
</dbReference>
<dbReference type="CDD" id="cd05242">
    <property type="entry name" value="SDR_a8"/>
    <property type="match status" value="1"/>
</dbReference>
<evidence type="ECO:0000313" key="4">
    <source>
        <dbReference type="EMBL" id="PVZ64990.1"/>
    </source>
</evidence>
<dbReference type="PANTHER" id="PTHR11092">
    <property type="entry name" value="SUGAR NUCLEOTIDE EPIMERASE RELATED"/>
    <property type="match status" value="1"/>
</dbReference>
<accession>A0A2V1GWR5</accession>
<dbReference type="RefSeq" id="WP_116688745.1">
    <property type="nucleotide sequence ID" value="NZ_CAWNYD010000011.1"/>
</dbReference>